<organism evidence="7 8">
    <name type="scientific">Hansschlegelia zhihuaiae</name>
    <dbReference type="NCBI Taxonomy" id="405005"/>
    <lineage>
        <taxon>Bacteria</taxon>
        <taxon>Pseudomonadati</taxon>
        <taxon>Pseudomonadota</taxon>
        <taxon>Alphaproteobacteria</taxon>
        <taxon>Hyphomicrobiales</taxon>
        <taxon>Methylopilaceae</taxon>
        <taxon>Hansschlegelia</taxon>
    </lineage>
</organism>
<reference evidence="7 8" key="1">
    <citation type="submission" date="2018-12" db="EMBL/GenBank/DDBJ databases">
        <title>bacterium Hansschlegelia zhihuaiae S113.</title>
        <authorList>
            <person name="He J."/>
        </authorList>
    </citation>
    <scope>NUCLEOTIDE SEQUENCE [LARGE SCALE GENOMIC DNA]</scope>
    <source>
        <strain evidence="7 8">S 113</strain>
    </source>
</reference>
<dbReference type="Pfam" id="PF01494">
    <property type="entry name" value="FAD_binding_3"/>
    <property type="match status" value="1"/>
</dbReference>
<evidence type="ECO:0000313" key="7">
    <source>
        <dbReference type="EMBL" id="RXF69259.1"/>
    </source>
</evidence>
<dbReference type="SUPFAM" id="SSF54373">
    <property type="entry name" value="FAD-linked reductases, C-terminal domain"/>
    <property type="match status" value="1"/>
</dbReference>
<gene>
    <name evidence="7" type="ORF">EK403_18925</name>
</gene>
<dbReference type="PRINTS" id="PR00420">
    <property type="entry name" value="RNGMNOXGNASE"/>
</dbReference>
<feature type="domain" description="FAD-binding" evidence="6">
    <location>
        <begin position="4"/>
        <end position="317"/>
    </location>
</feature>
<evidence type="ECO:0000313" key="8">
    <source>
        <dbReference type="Proteomes" id="UP000289708"/>
    </source>
</evidence>
<dbReference type="Gene3D" id="3.50.50.60">
    <property type="entry name" value="FAD/NAD(P)-binding domain"/>
    <property type="match status" value="1"/>
</dbReference>
<dbReference type="InterPro" id="IPR036188">
    <property type="entry name" value="FAD/NAD-bd_sf"/>
</dbReference>
<proteinExistence type="predicted"/>
<evidence type="ECO:0000259" key="6">
    <source>
        <dbReference type="Pfam" id="PF01494"/>
    </source>
</evidence>
<keyword evidence="3" id="KW-0274">FAD</keyword>
<evidence type="ECO:0000256" key="1">
    <source>
        <dbReference type="ARBA" id="ARBA00001974"/>
    </source>
</evidence>
<accession>A0A4Q0M934</accession>
<dbReference type="OrthoDB" id="4230779at2"/>
<comment type="cofactor">
    <cofactor evidence="1">
        <name>FAD</name>
        <dbReference type="ChEBI" id="CHEBI:57692"/>
    </cofactor>
</comment>
<keyword evidence="5" id="KW-0503">Monooxygenase</keyword>
<dbReference type="RefSeq" id="WP_128779025.1">
    <property type="nucleotide sequence ID" value="NZ_RYFI01000022.1"/>
</dbReference>
<dbReference type="GO" id="GO:0004497">
    <property type="term" value="F:monooxygenase activity"/>
    <property type="evidence" value="ECO:0007669"/>
    <property type="project" value="UniProtKB-KW"/>
</dbReference>
<dbReference type="GO" id="GO:0071949">
    <property type="term" value="F:FAD binding"/>
    <property type="evidence" value="ECO:0007669"/>
    <property type="project" value="InterPro"/>
</dbReference>
<dbReference type="AlphaFoldDB" id="A0A4Q0M934"/>
<dbReference type="EMBL" id="RYFI01000022">
    <property type="protein sequence ID" value="RXF69259.1"/>
    <property type="molecule type" value="Genomic_DNA"/>
</dbReference>
<comment type="caution">
    <text evidence="7">The sequence shown here is derived from an EMBL/GenBank/DDBJ whole genome shotgun (WGS) entry which is preliminary data.</text>
</comment>
<dbReference type="Proteomes" id="UP000289708">
    <property type="component" value="Unassembled WGS sequence"/>
</dbReference>
<evidence type="ECO:0000256" key="4">
    <source>
        <dbReference type="ARBA" id="ARBA00023002"/>
    </source>
</evidence>
<name>A0A4Q0M934_9HYPH</name>
<dbReference type="InterPro" id="IPR002938">
    <property type="entry name" value="FAD-bd"/>
</dbReference>
<keyword evidence="2" id="KW-0285">Flavoprotein</keyword>
<dbReference type="SUPFAM" id="SSF51905">
    <property type="entry name" value="FAD/NAD(P)-binding domain"/>
    <property type="match status" value="1"/>
</dbReference>
<protein>
    <recommendedName>
        <fullName evidence="6">FAD-binding domain-containing protein</fullName>
    </recommendedName>
</protein>
<sequence>MEGPALIAGGGIAGLTLALALARRGRPSRLFERAPALEATGAGVQLSPNAGRILEALGLGPALDAIATRPEAVSIVDAPSGRRLKRITFGALAERRWGAPYRVLHRADLQAALLEAIAAAGAVEITLGAELRDMRETADGVAIDIAHATGGGETVEGGWLAGADGLRSVVRRAVKLPTSVGGSALKAWRAVLPASALPTAFDMAEVTLWLGPGAHLVVYPVRKGREANVVVIGDDRAAGPAELAASWAAPARELIAAGPAWTPWPLHDRPPDARMHRGRIALVGDASHAALPALAQGAGFAIEDAAVLARLVASDIADPFAAYQSARLMRVARMQTQARKQMRIDHLSGLAAMARNAALAAAPEAALRRGLDWIYGWRDQG</sequence>
<dbReference type="PANTHER" id="PTHR13789:SF318">
    <property type="entry name" value="GERANYLGERANYL DIPHOSPHATE REDUCTASE"/>
    <property type="match status" value="1"/>
</dbReference>
<dbReference type="PANTHER" id="PTHR13789">
    <property type="entry name" value="MONOOXYGENASE"/>
    <property type="match status" value="1"/>
</dbReference>
<evidence type="ECO:0000256" key="2">
    <source>
        <dbReference type="ARBA" id="ARBA00022630"/>
    </source>
</evidence>
<evidence type="ECO:0000256" key="3">
    <source>
        <dbReference type="ARBA" id="ARBA00022827"/>
    </source>
</evidence>
<evidence type="ECO:0000256" key="5">
    <source>
        <dbReference type="ARBA" id="ARBA00023033"/>
    </source>
</evidence>
<keyword evidence="4" id="KW-0560">Oxidoreductase</keyword>
<keyword evidence="8" id="KW-1185">Reference proteome</keyword>
<dbReference type="InterPro" id="IPR050493">
    <property type="entry name" value="FAD-dep_Monooxygenase_BioMet"/>
</dbReference>